<gene>
    <name evidence="2" type="ORF">H8L47_03140</name>
</gene>
<keyword evidence="1" id="KW-0812">Transmembrane</keyword>
<feature type="transmembrane region" description="Helical" evidence="1">
    <location>
        <begin position="38"/>
        <end position="59"/>
    </location>
</feature>
<name>A0ABR6Z5W5_9BURK</name>
<comment type="caution">
    <text evidence="2">The sequence shown here is derived from an EMBL/GenBank/DDBJ whole genome shotgun (WGS) entry which is preliminary data.</text>
</comment>
<keyword evidence="1" id="KW-1133">Transmembrane helix</keyword>
<dbReference type="EMBL" id="JACOFX010000001">
    <property type="protein sequence ID" value="MBC3906557.1"/>
    <property type="molecule type" value="Genomic_DNA"/>
</dbReference>
<reference evidence="2 3" key="1">
    <citation type="submission" date="2020-08" db="EMBL/GenBank/DDBJ databases">
        <title>Novel species isolated from subtropical streams in China.</title>
        <authorList>
            <person name="Lu H."/>
        </authorList>
    </citation>
    <scope>NUCLEOTIDE SEQUENCE [LARGE SCALE GENOMIC DNA]</scope>
    <source>
        <strain evidence="2 3">NL8W</strain>
    </source>
</reference>
<evidence type="ECO:0000313" key="2">
    <source>
        <dbReference type="EMBL" id="MBC3906557.1"/>
    </source>
</evidence>
<organism evidence="2 3">
    <name type="scientific">Undibacterium umbellatum</name>
    <dbReference type="NCBI Taxonomy" id="2762300"/>
    <lineage>
        <taxon>Bacteria</taxon>
        <taxon>Pseudomonadati</taxon>
        <taxon>Pseudomonadota</taxon>
        <taxon>Betaproteobacteria</taxon>
        <taxon>Burkholderiales</taxon>
        <taxon>Oxalobacteraceae</taxon>
        <taxon>Undibacterium</taxon>
    </lineage>
</organism>
<evidence type="ECO:0000256" key="1">
    <source>
        <dbReference type="SAM" id="Phobius"/>
    </source>
</evidence>
<keyword evidence="3" id="KW-1185">Reference proteome</keyword>
<feature type="transmembrane region" description="Helical" evidence="1">
    <location>
        <begin position="7"/>
        <end position="26"/>
    </location>
</feature>
<protein>
    <submittedName>
        <fullName evidence="2">Uncharacterized protein</fullName>
    </submittedName>
</protein>
<sequence length="110" mass="12069">MSQLRITILKLCVCILLIMGLLMIFSHSAFPDTSLLTMALYSAAFMIFVLAIGFTSVFITGEFKQWSLNNGATDTGWLWFNAEPPGLEAMRNGIDIATLSAKAKQSTDNT</sequence>
<proteinExistence type="predicted"/>
<keyword evidence="1" id="KW-0472">Membrane</keyword>
<dbReference type="Proteomes" id="UP000646911">
    <property type="component" value="Unassembled WGS sequence"/>
</dbReference>
<evidence type="ECO:0000313" key="3">
    <source>
        <dbReference type="Proteomes" id="UP000646911"/>
    </source>
</evidence>
<accession>A0ABR6Z5W5</accession>
<dbReference type="RefSeq" id="WP_186951761.1">
    <property type="nucleotide sequence ID" value="NZ_JACOFX010000001.1"/>
</dbReference>